<comment type="caution">
    <text evidence="9">The sequence shown here is derived from an EMBL/GenBank/DDBJ whole genome shotgun (WGS) entry which is preliminary data.</text>
</comment>
<dbReference type="CDD" id="cd07326">
    <property type="entry name" value="M56_BlaR1_MecR1_like"/>
    <property type="match status" value="1"/>
</dbReference>
<evidence type="ECO:0000313" key="9">
    <source>
        <dbReference type="EMBL" id="MDA1361084.1"/>
    </source>
</evidence>
<name>A0A9X3PEF6_9ACTN</name>
<feature type="domain" description="Peptidase M48" evidence="8">
    <location>
        <begin position="138"/>
        <end position="195"/>
    </location>
</feature>
<dbReference type="Pfam" id="PF01435">
    <property type="entry name" value="Peptidase_M48"/>
    <property type="match status" value="1"/>
</dbReference>
<dbReference type="InterPro" id="IPR052173">
    <property type="entry name" value="Beta-lactam_resp_regulator"/>
</dbReference>
<evidence type="ECO:0000256" key="6">
    <source>
        <dbReference type="RuleBase" id="RU003983"/>
    </source>
</evidence>
<dbReference type="AlphaFoldDB" id="A0A9X3PEF6"/>
<accession>A0A9X3PEF6</accession>
<evidence type="ECO:0000256" key="1">
    <source>
        <dbReference type="ARBA" id="ARBA00022670"/>
    </source>
</evidence>
<evidence type="ECO:0000256" key="4">
    <source>
        <dbReference type="ARBA" id="ARBA00022833"/>
    </source>
</evidence>
<dbReference type="EMBL" id="JAPZVP010000012">
    <property type="protein sequence ID" value="MDA1361084.1"/>
    <property type="molecule type" value="Genomic_DNA"/>
</dbReference>
<dbReference type="RefSeq" id="WP_270111053.1">
    <property type="nucleotide sequence ID" value="NZ_JAPZVP010000012.1"/>
</dbReference>
<keyword evidence="7" id="KW-0812">Transmembrane</keyword>
<evidence type="ECO:0000256" key="7">
    <source>
        <dbReference type="SAM" id="Phobius"/>
    </source>
</evidence>
<keyword evidence="3 6" id="KW-0378">Hydrolase</keyword>
<evidence type="ECO:0000256" key="3">
    <source>
        <dbReference type="ARBA" id="ARBA00022801"/>
    </source>
</evidence>
<dbReference type="PANTHER" id="PTHR34978:SF3">
    <property type="entry name" value="SLR0241 PROTEIN"/>
    <property type="match status" value="1"/>
</dbReference>
<dbReference type="GO" id="GO:0006508">
    <property type="term" value="P:proteolysis"/>
    <property type="evidence" value="ECO:0007669"/>
    <property type="project" value="UniProtKB-KW"/>
</dbReference>
<keyword evidence="7" id="KW-1133">Transmembrane helix</keyword>
<dbReference type="Gene3D" id="3.30.2010.10">
    <property type="entry name" value="Metalloproteases ('zincins'), catalytic domain"/>
    <property type="match status" value="1"/>
</dbReference>
<comment type="cofactor">
    <cofactor evidence="6">
        <name>Zn(2+)</name>
        <dbReference type="ChEBI" id="CHEBI:29105"/>
    </cofactor>
    <text evidence="6">Binds 1 zinc ion per subunit.</text>
</comment>
<evidence type="ECO:0000259" key="8">
    <source>
        <dbReference type="Pfam" id="PF01435"/>
    </source>
</evidence>
<keyword evidence="2" id="KW-0479">Metal-binding</keyword>
<keyword evidence="10" id="KW-1185">Reference proteome</keyword>
<dbReference type="PANTHER" id="PTHR34978">
    <property type="entry name" value="POSSIBLE SENSOR-TRANSDUCER PROTEIN BLAR"/>
    <property type="match status" value="1"/>
</dbReference>
<gene>
    <name evidence="9" type="ORF">O1R50_15750</name>
</gene>
<feature type="transmembrane region" description="Helical" evidence="7">
    <location>
        <begin position="34"/>
        <end position="58"/>
    </location>
</feature>
<protein>
    <submittedName>
        <fullName evidence="9">M56 family metallopeptidase</fullName>
    </submittedName>
</protein>
<proteinExistence type="inferred from homology"/>
<dbReference type="GO" id="GO:0046872">
    <property type="term" value="F:metal ion binding"/>
    <property type="evidence" value="ECO:0007669"/>
    <property type="project" value="UniProtKB-KW"/>
</dbReference>
<sequence>MTTALVLLGYAGLLGLAGPRIVDRARWAVASPRLAIATWFALAASFILSLVLAGAAIMTPTEIFTGDLAAVRDCVTALREHHGAIGGTVLALLAAALTWAVPLRLACALIAVARTVAADRSRLRRELRGGRRDRGLGAVVVESPQPAAYCIPGEGGLVAITSGALQLLDRPQLEAVLAHERAHLAGRHHLLIALAQAANRAFGWVPLFTRLPVRVGHLVELAADDAAARRASRRILARSLLNVATAQTPAEALAASGGDTVARVERLLHAPPAPGPAGVGTILGGNAAAVAAPILVVALPVLTAVGMACC</sequence>
<dbReference type="Proteomes" id="UP001146067">
    <property type="component" value="Unassembled WGS sequence"/>
</dbReference>
<feature type="transmembrane region" description="Helical" evidence="7">
    <location>
        <begin position="89"/>
        <end position="113"/>
    </location>
</feature>
<organism evidence="9 10">
    <name type="scientific">Glycomyces luteolus</name>
    <dbReference type="NCBI Taxonomy" id="2670330"/>
    <lineage>
        <taxon>Bacteria</taxon>
        <taxon>Bacillati</taxon>
        <taxon>Actinomycetota</taxon>
        <taxon>Actinomycetes</taxon>
        <taxon>Glycomycetales</taxon>
        <taxon>Glycomycetaceae</taxon>
        <taxon>Glycomyces</taxon>
    </lineage>
</organism>
<dbReference type="InterPro" id="IPR001915">
    <property type="entry name" value="Peptidase_M48"/>
</dbReference>
<evidence type="ECO:0000313" key="10">
    <source>
        <dbReference type="Proteomes" id="UP001146067"/>
    </source>
</evidence>
<comment type="similarity">
    <text evidence="6">Belongs to the peptidase M48 family.</text>
</comment>
<evidence type="ECO:0000256" key="2">
    <source>
        <dbReference type="ARBA" id="ARBA00022723"/>
    </source>
</evidence>
<reference evidence="9" key="1">
    <citation type="submission" date="2022-12" db="EMBL/GenBank/DDBJ databases">
        <title>Gycomyces niveus sp.nov.,a novel actinomycete isolated from soil in Shouguan.</title>
        <authorList>
            <person name="Yang X."/>
        </authorList>
    </citation>
    <scope>NUCLEOTIDE SEQUENCE</scope>
    <source>
        <strain evidence="9">NEAU-A15</strain>
    </source>
</reference>
<keyword evidence="5 6" id="KW-0482">Metalloprotease</keyword>
<dbReference type="GO" id="GO:0004222">
    <property type="term" value="F:metalloendopeptidase activity"/>
    <property type="evidence" value="ECO:0007669"/>
    <property type="project" value="InterPro"/>
</dbReference>
<keyword evidence="1 6" id="KW-0645">Protease</keyword>
<keyword evidence="7" id="KW-0472">Membrane</keyword>
<keyword evidence="4 6" id="KW-0862">Zinc</keyword>
<evidence type="ECO:0000256" key="5">
    <source>
        <dbReference type="ARBA" id="ARBA00023049"/>
    </source>
</evidence>